<dbReference type="AlphaFoldDB" id="A0A4Z2FYY4"/>
<keyword evidence="2" id="KW-1185">Reference proteome</keyword>
<dbReference type="EMBL" id="SRLO01000789">
    <property type="protein sequence ID" value="TNN46417.1"/>
    <property type="molecule type" value="Genomic_DNA"/>
</dbReference>
<gene>
    <name evidence="1" type="ORF">EYF80_043383</name>
</gene>
<name>A0A4Z2FYY4_9TELE</name>
<evidence type="ECO:0000313" key="2">
    <source>
        <dbReference type="Proteomes" id="UP000314294"/>
    </source>
</evidence>
<organism evidence="1 2">
    <name type="scientific">Liparis tanakae</name>
    <name type="common">Tanaka's snailfish</name>
    <dbReference type="NCBI Taxonomy" id="230148"/>
    <lineage>
        <taxon>Eukaryota</taxon>
        <taxon>Metazoa</taxon>
        <taxon>Chordata</taxon>
        <taxon>Craniata</taxon>
        <taxon>Vertebrata</taxon>
        <taxon>Euteleostomi</taxon>
        <taxon>Actinopterygii</taxon>
        <taxon>Neopterygii</taxon>
        <taxon>Teleostei</taxon>
        <taxon>Neoteleostei</taxon>
        <taxon>Acanthomorphata</taxon>
        <taxon>Eupercaria</taxon>
        <taxon>Perciformes</taxon>
        <taxon>Cottioidei</taxon>
        <taxon>Cottales</taxon>
        <taxon>Liparidae</taxon>
        <taxon>Liparis</taxon>
    </lineage>
</organism>
<dbReference type="OrthoDB" id="413122at2759"/>
<accession>A0A4Z2FYY4</accession>
<protein>
    <submittedName>
        <fullName evidence="1">Uncharacterized protein</fullName>
    </submittedName>
</protein>
<sequence>MGSLTNRRLTQESQAKIRKRKLESGWEDHFKLDVMEWDTLIGAVCKNRHWTLVIAELLLTKGNMDFAVDNVGVNILQQTEHDYRLVCFGSLDLGVQTPEDGRTVFLRWDQQLT</sequence>
<comment type="caution">
    <text evidence="1">The sequence shown here is derived from an EMBL/GenBank/DDBJ whole genome shotgun (WGS) entry which is preliminary data.</text>
</comment>
<evidence type="ECO:0000313" key="1">
    <source>
        <dbReference type="EMBL" id="TNN46417.1"/>
    </source>
</evidence>
<reference evidence="1 2" key="1">
    <citation type="submission" date="2019-03" db="EMBL/GenBank/DDBJ databases">
        <title>First draft genome of Liparis tanakae, snailfish: a comprehensive survey of snailfish specific genes.</title>
        <authorList>
            <person name="Kim W."/>
            <person name="Song I."/>
            <person name="Jeong J.-H."/>
            <person name="Kim D."/>
            <person name="Kim S."/>
            <person name="Ryu S."/>
            <person name="Song J.Y."/>
            <person name="Lee S.K."/>
        </authorList>
    </citation>
    <scope>NUCLEOTIDE SEQUENCE [LARGE SCALE GENOMIC DNA]</scope>
    <source>
        <tissue evidence="1">Muscle</tissue>
    </source>
</reference>
<dbReference type="Proteomes" id="UP000314294">
    <property type="component" value="Unassembled WGS sequence"/>
</dbReference>
<proteinExistence type="predicted"/>